<feature type="transmembrane region" description="Helical" evidence="2">
    <location>
        <begin position="281"/>
        <end position="298"/>
    </location>
</feature>
<evidence type="ECO:0000313" key="4">
    <source>
        <dbReference type="EMBL" id="QTD49694.1"/>
    </source>
</evidence>
<dbReference type="KEGG" id="scor:J3U87_29270"/>
<keyword evidence="5" id="KW-1185">Reference proteome</keyword>
<dbReference type="Pfam" id="PF01757">
    <property type="entry name" value="Acyl_transf_3"/>
    <property type="match status" value="1"/>
</dbReference>
<feature type="transmembrane region" description="Helical" evidence="2">
    <location>
        <begin position="141"/>
        <end position="161"/>
    </location>
</feature>
<feature type="transmembrane region" description="Helical" evidence="2">
    <location>
        <begin position="242"/>
        <end position="261"/>
    </location>
</feature>
<feature type="transmembrane region" description="Helical" evidence="2">
    <location>
        <begin position="213"/>
        <end position="230"/>
    </location>
</feature>
<dbReference type="InterPro" id="IPR002656">
    <property type="entry name" value="Acyl_transf_3_dom"/>
</dbReference>
<dbReference type="AlphaFoldDB" id="A0A8A4TKG4"/>
<evidence type="ECO:0000313" key="5">
    <source>
        <dbReference type="Proteomes" id="UP000663929"/>
    </source>
</evidence>
<feature type="transmembrane region" description="Helical" evidence="2">
    <location>
        <begin position="54"/>
        <end position="72"/>
    </location>
</feature>
<feature type="region of interest" description="Disordered" evidence="1">
    <location>
        <begin position="377"/>
        <end position="397"/>
    </location>
</feature>
<keyword evidence="2" id="KW-0472">Membrane</keyword>
<proteinExistence type="predicted"/>
<reference evidence="4" key="1">
    <citation type="submission" date="2021-03" db="EMBL/GenBank/DDBJ databases">
        <title>Acanthopleuribacteraceae sp. M133.</title>
        <authorList>
            <person name="Wang G."/>
        </authorList>
    </citation>
    <scope>NUCLEOTIDE SEQUENCE</scope>
    <source>
        <strain evidence="4">M133</strain>
    </source>
</reference>
<feature type="transmembrane region" description="Helical" evidence="2">
    <location>
        <begin position="336"/>
        <end position="355"/>
    </location>
</feature>
<evidence type="ECO:0000256" key="2">
    <source>
        <dbReference type="SAM" id="Phobius"/>
    </source>
</evidence>
<sequence length="397" mass="46163">MHQKRLYGLDWLRVFAFGILILYHTGMVFVGWQFHLMNPETLDSLKIPMTFFHHWRLALLFVISGAGTWFALRGRTTGVFCRDRLKRLLLPLVFTMFWIVPPQIYVERLAQGHTYTSYWAFQRTVFDMVPYPEGSFSWHHLWFVAYLLCYTLLLLPLMVWFRGPRGAETLIRVRTLLGRHSWLLFSLGFVNMALNLALRPFWPETTHALIDDWATFARYGFLFFAGYLVLGDPKLAARLKDTCFKATGAALAIYVLGSSLWPFVENQPWSQVFAYAARDNFTWIVILGVTGLALRLLDFSNAWLRYANEAVYPFYILHQTVTLILAYWVIPLDWHPWPKFFVVAVGTFALCGLLYESLIRRFSLLRLLFGMKPLPASPRPEPTPKPETAPLDDMIRS</sequence>
<feature type="transmembrane region" description="Helical" evidence="2">
    <location>
        <begin position="88"/>
        <end position="106"/>
    </location>
</feature>
<protein>
    <submittedName>
        <fullName evidence="4">Acyltransferase family protein</fullName>
    </submittedName>
</protein>
<gene>
    <name evidence="4" type="ORF">J3U87_29270</name>
</gene>
<evidence type="ECO:0000259" key="3">
    <source>
        <dbReference type="Pfam" id="PF01757"/>
    </source>
</evidence>
<keyword evidence="2" id="KW-1133">Transmembrane helix</keyword>
<evidence type="ECO:0000256" key="1">
    <source>
        <dbReference type="SAM" id="MobiDB-lite"/>
    </source>
</evidence>
<dbReference type="EMBL" id="CP071793">
    <property type="protein sequence ID" value="QTD49694.1"/>
    <property type="molecule type" value="Genomic_DNA"/>
</dbReference>
<feature type="compositionally biased region" description="Pro residues" evidence="1">
    <location>
        <begin position="377"/>
        <end position="387"/>
    </location>
</feature>
<feature type="domain" description="Acyltransferase 3" evidence="3">
    <location>
        <begin position="7"/>
        <end position="355"/>
    </location>
</feature>
<dbReference type="InterPro" id="IPR050623">
    <property type="entry name" value="Glucan_succinyl_AcylTrfase"/>
</dbReference>
<dbReference type="PANTHER" id="PTHR36927:SF3">
    <property type="entry name" value="GLUCANS BIOSYNTHESIS PROTEIN C"/>
    <property type="match status" value="1"/>
</dbReference>
<organism evidence="4 5">
    <name type="scientific">Sulfidibacter corallicola</name>
    <dbReference type="NCBI Taxonomy" id="2818388"/>
    <lineage>
        <taxon>Bacteria</taxon>
        <taxon>Pseudomonadati</taxon>
        <taxon>Acidobacteriota</taxon>
        <taxon>Holophagae</taxon>
        <taxon>Acanthopleuribacterales</taxon>
        <taxon>Acanthopleuribacteraceae</taxon>
        <taxon>Sulfidibacter</taxon>
    </lineage>
</organism>
<dbReference type="Proteomes" id="UP000663929">
    <property type="component" value="Chromosome"/>
</dbReference>
<feature type="transmembrane region" description="Helical" evidence="2">
    <location>
        <begin position="182"/>
        <end position="201"/>
    </location>
</feature>
<feature type="transmembrane region" description="Helical" evidence="2">
    <location>
        <begin position="310"/>
        <end position="330"/>
    </location>
</feature>
<dbReference type="GO" id="GO:0016747">
    <property type="term" value="F:acyltransferase activity, transferring groups other than amino-acyl groups"/>
    <property type="evidence" value="ECO:0007669"/>
    <property type="project" value="InterPro"/>
</dbReference>
<feature type="transmembrane region" description="Helical" evidence="2">
    <location>
        <begin position="12"/>
        <end position="34"/>
    </location>
</feature>
<keyword evidence="4" id="KW-0808">Transferase</keyword>
<keyword evidence="2" id="KW-0812">Transmembrane</keyword>
<dbReference type="RefSeq" id="WP_237379326.1">
    <property type="nucleotide sequence ID" value="NZ_CP071793.1"/>
</dbReference>
<accession>A0A8A4TKG4</accession>
<name>A0A8A4TKG4_SULCO</name>
<dbReference type="PANTHER" id="PTHR36927">
    <property type="entry name" value="BLR4337 PROTEIN"/>
    <property type="match status" value="1"/>
</dbReference>
<keyword evidence="4" id="KW-0012">Acyltransferase</keyword>